<gene>
    <name evidence="3" type="ORF">MBEBAB_1826</name>
</gene>
<dbReference type="Gene3D" id="3.90.1580.10">
    <property type="entry name" value="paralog of FGE (formylglycine-generating enzyme)"/>
    <property type="match status" value="1"/>
</dbReference>
<dbReference type="InterPro" id="IPR016187">
    <property type="entry name" value="CTDL_fold"/>
</dbReference>
<accession>A0A8E0TSR4</accession>
<sequence>MVEIGHRLAVGRYEVSVDEFSAFAEETGWSPDEVCLRWFSGQVRAMPGTNWLSPGFEQSGGHPVTCVSWLDAQAYVDWLNHKTGLTDRADRYRLLSEAEWEYAARAGSDTDYSFGDDVSQLDDHAWYSRDRFRPYGNTHPVGRKLPNAFGLHDMHGNVWELVEDCYSDSYEDAPTDGSARTSDDCPDRVVRGGAWDSGPDYLRSAQRSYDWPSSRTNSTGLRVARTLPD</sequence>
<feature type="domain" description="Sulfatase-modifying factor enzyme-like" evidence="2">
    <location>
        <begin position="6"/>
        <end position="225"/>
    </location>
</feature>
<evidence type="ECO:0000256" key="1">
    <source>
        <dbReference type="SAM" id="MobiDB-lite"/>
    </source>
</evidence>
<feature type="compositionally biased region" description="Polar residues" evidence="1">
    <location>
        <begin position="205"/>
        <end position="220"/>
    </location>
</feature>
<feature type="compositionally biased region" description="Basic and acidic residues" evidence="1">
    <location>
        <begin position="181"/>
        <end position="190"/>
    </location>
</feature>
<dbReference type="PANTHER" id="PTHR23150:SF19">
    <property type="entry name" value="FORMYLGLYCINE-GENERATING ENZYME"/>
    <property type="match status" value="1"/>
</dbReference>
<keyword evidence="4" id="KW-1185">Reference proteome</keyword>
<evidence type="ECO:0000313" key="3">
    <source>
        <dbReference type="EMBL" id="GAD59576.1"/>
    </source>
</evidence>
<dbReference type="EMBL" id="BATC01000031">
    <property type="protein sequence ID" value="GAD59576.1"/>
    <property type="molecule type" value="Genomic_DNA"/>
</dbReference>
<protein>
    <recommendedName>
        <fullName evidence="2">Sulfatase-modifying factor enzyme-like domain-containing protein</fullName>
    </recommendedName>
</protein>
<dbReference type="InterPro" id="IPR005532">
    <property type="entry name" value="SUMF_dom"/>
</dbReference>
<organism evidence="3 4">
    <name type="scientific">Brevundimonas abyssalis TAR-001</name>
    <dbReference type="NCBI Taxonomy" id="1391729"/>
    <lineage>
        <taxon>Bacteria</taxon>
        <taxon>Pseudomonadati</taxon>
        <taxon>Pseudomonadota</taxon>
        <taxon>Alphaproteobacteria</taxon>
        <taxon>Caulobacterales</taxon>
        <taxon>Caulobacteraceae</taxon>
        <taxon>Brevundimonas</taxon>
    </lineage>
</organism>
<comment type="caution">
    <text evidence="3">The sequence shown here is derived from an EMBL/GenBank/DDBJ whole genome shotgun (WGS) entry which is preliminary data.</text>
</comment>
<dbReference type="Proteomes" id="UP000016569">
    <property type="component" value="Unassembled WGS sequence"/>
</dbReference>
<name>A0A8E0TSR4_9CAUL</name>
<proteinExistence type="predicted"/>
<feature type="region of interest" description="Disordered" evidence="1">
    <location>
        <begin position="172"/>
        <end position="229"/>
    </location>
</feature>
<dbReference type="AlphaFoldDB" id="A0A8E0TSR4"/>
<dbReference type="GO" id="GO:0120147">
    <property type="term" value="F:formylglycine-generating oxidase activity"/>
    <property type="evidence" value="ECO:0007669"/>
    <property type="project" value="TreeGrafter"/>
</dbReference>
<reference evidence="4" key="1">
    <citation type="journal article" date="2013" name="Genome Announc.">
        <title>Draft Genome Sequence of the Dimorphic Prosthecate Bacterium Brevundimonas abyssalis TAR-001T.</title>
        <authorList>
            <person name="Tsubouchi T."/>
            <person name="Nishi S."/>
            <person name="Usui K."/>
            <person name="Shimane Y."/>
            <person name="Takaki Y."/>
            <person name="Maruyama T."/>
            <person name="Hatada Y."/>
        </authorList>
    </citation>
    <scope>NUCLEOTIDE SEQUENCE [LARGE SCALE GENOMIC DNA]</scope>
    <source>
        <strain evidence="4">TAR-001</strain>
    </source>
</reference>
<dbReference type="SUPFAM" id="SSF56436">
    <property type="entry name" value="C-type lectin-like"/>
    <property type="match status" value="1"/>
</dbReference>
<dbReference type="Pfam" id="PF03781">
    <property type="entry name" value="FGE-sulfatase"/>
    <property type="match status" value="1"/>
</dbReference>
<dbReference type="InterPro" id="IPR051043">
    <property type="entry name" value="Sulfatase_Mod_Factor_Kinase"/>
</dbReference>
<dbReference type="InterPro" id="IPR042095">
    <property type="entry name" value="SUMF_sf"/>
</dbReference>
<evidence type="ECO:0000259" key="2">
    <source>
        <dbReference type="Pfam" id="PF03781"/>
    </source>
</evidence>
<evidence type="ECO:0000313" key="4">
    <source>
        <dbReference type="Proteomes" id="UP000016569"/>
    </source>
</evidence>
<dbReference type="PANTHER" id="PTHR23150">
    <property type="entry name" value="SULFATASE MODIFYING FACTOR 1, 2"/>
    <property type="match status" value="1"/>
</dbReference>